<dbReference type="Proteomes" id="UP000183077">
    <property type="component" value="Unassembled WGS sequence"/>
</dbReference>
<protein>
    <recommendedName>
        <fullName evidence="3">DNA polymerase-3 subunit gamma/tau</fullName>
    </recommendedName>
</protein>
<dbReference type="GeneID" id="82256726"/>
<proteinExistence type="predicted"/>
<gene>
    <name evidence="1" type="ORF">SAMN04488018_105124</name>
</gene>
<dbReference type="EMBL" id="FNYS01000005">
    <property type="protein sequence ID" value="SEI82944.1"/>
    <property type="molecule type" value="Genomic_DNA"/>
</dbReference>
<accession>A0A1H6TXI4</accession>
<evidence type="ECO:0008006" key="3">
    <source>
        <dbReference type="Google" id="ProtNLM"/>
    </source>
</evidence>
<reference evidence="1 2" key="1">
    <citation type="submission" date="2016-10" db="EMBL/GenBank/DDBJ databases">
        <authorList>
            <person name="de Groot N.N."/>
        </authorList>
    </citation>
    <scope>NUCLEOTIDE SEQUENCE [LARGE SCALE GENOMIC DNA]</scope>
    <source>
        <strain evidence="1 2">DSM 23048</strain>
    </source>
</reference>
<evidence type="ECO:0000313" key="1">
    <source>
        <dbReference type="EMBL" id="SEI82944.1"/>
    </source>
</evidence>
<dbReference type="AlphaFoldDB" id="A0A1H6TXI4"/>
<organism evidence="1 2">
    <name type="scientific">Myroides marinus</name>
    <dbReference type="NCBI Taxonomy" id="703342"/>
    <lineage>
        <taxon>Bacteria</taxon>
        <taxon>Pseudomonadati</taxon>
        <taxon>Bacteroidota</taxon>
        <taxon>Flavobacteriia</taxon>
        <taxon>Flavobacteriales</taxon>
        <taxon>Flavobacteriaceae</taxon>
        <taxon>Myroides</taxon>
    </lineage>
</organism>
<name>A0A1H6TXI4_9FLAO</name>
<sequence length="256" mass="28732">MTSGQFSNNTVLSGLSQVGNNHTQVDSQELSILQQTNIQVSAVENSIMPSQSTFAQVENEQYSAPATSIPSNEVSQAPLNSVITPANNVTGNETSGNEVPQPKRASALSLTSIRNRKELASSLEKNVINPDDLPKEPFTYDQLIGEWNYYMDRLLRGGLPLMASLMNMARPTLKGFQIELELPNAGSKLSFEENKYDLVNYLRKKLQNFDIELTIIVNEEIKLVKRVLDSKDKYQHFVNINPEVEKLRDIFDLELK</sequence>
<evidence type="ECO:0000313" key="2">
    <source>
        <dbReference type="Proteomes" id="UP000183077"/>
    </source>
</evidence>
<dbReference type="RefSeq" id="WP_074745476.1">
    <property type="nucleotide sequence ID" value="NZ_FNYS01000005.1"/>
</dbReference>